<dbReference type="Proteomes" id="UP000533429">
    <property type="component" value="Unassembled WGS sequence"/>
</dbReference>
<protein>
    <submittedName>
        <fullName evidence="1">Uncharacterized protein</fullName>
    </submittedName>
</protein>
<accession>A0A850QMR8</accession>
<proteinExistence type="predicted"/>
<dbReference type="EMBL" id="JABXOR010000310">
    <property type="protein sequence ID" value="NVO99561.1"/>
    <property type="molecule type" value="Genomic_DNA"/>
</dbReference>
<evidence type="ECO:0000313" key="1">
    <source>
        <dbReference type="EMBL" id="NVO99561.1"/>
    </source>
</evidence>
<evidence type="ECO:0000313" key="2">
    <source>
        <dbReference type="Proteomes" id="UP000533429"/>
    </source>
</evidence>
<dbReference type="RefSeq" id="WP_069532198.1">
    <property type="nucleotide sequence ID" value="NZ_LZFN01000141.1"/>
</dbReference>
<organism evidence="1 2">
    <name type="scientific">Photobacterium damselae subsp. damselae</name>
    <name type="common">Listonella damsela</name>
    <dbReference type="NCBI Taxonomy" id="85581"/>
    <lineage>
        <taxon>Bacteria</taxon>
        <taxon>Pseudomonadati</taxon>
        <taxon>Pseudomonadota</taxon>
        <taxon>Gammaproteobacteria</taxon>
        <taxon>Vibrionales</taxon>
        <taxon>Vibrionaceae</taxon>
        <taxon>Photobacterium</taxon>
    </lineage>
</organism>
<comment type="caution">
    <text evidence="1">The sequence shown here is derived from an EMBL/GenBank/DDBJ whole genome shotgun (WGS) entry which is preliminary data.</text>
</comment>
<sequence>MLLRLTITLALLTTPLKVLALSGVFTMQGVKFSQYLSTPTGVKTLYKIKAEKQVEVIPPNTLQLDQLLFGTIKNSDVAKNIFHYKNGTLIIPNQATIHFQFAYYFQGKLILERAYGVANKHHFSSSKMIYDYHQQILTADMIFIQDSARNGIVRNKNLLSM</sequence>
<dbReference type="AlphaFoldDB" id="A0A850QMR8"/>
<gene>
    <name evidence="1" type="ORF">HWA77_04990</name>
</gene>
<name>A0A850QMR8_PHODD</name>
<reference evidence="1 2" key="1">
    <citation type="submission" date="2020-06" db="EMBL/GenBank/DDBJ databases">
        <title>Photobacterium damselae subsp. damselae comparative genomics.</title>
        <authorList>
            <person name="Osorio C.R."/>
        </authorList>
    </citation>
    <scope>NUCLEOTIDE SEQUENCE [LARGE SCALE GENOMIC DNA]</scope>
    <source>
        <strain evidence="1 2">TW250/03</strain>
    </source>
</reference>